<proteinExistence type="predicted"/>
<gene>
    <name evidence="1" type="ORF">BDN72DRAFT_906834</name>
</gene>
<protein>
    <submittedName>
        <fullName evidence="1">Uncharacterized protein</fullName>
    </submittedName>
</protein>
<accession>A0ACD2ZZ29</accession>
<evidence type="ECO:0000313" key="1">
    <source>
        <dbReference type="EMBL" id="TFK58339.1"/>
    </source>
</evidence>
<organism evidence="1 2">
    <name type="scientific">Pluteus cervinus</name>
    <dbReference type="NCBI Taxonomy" id="181527"/>
    <lineage>
        <taxon>Eukaryota</taxon>
        <taxon>Fungi</taxon>
        <taxon>Dikarya</taxon>
        <taxon>Basidiomycota</taxon>
        <taxon>Agaricomycotina</taxon>
        <taxon>Agaricomycetes</taxon>
        <taxon>Agaricomycetidae</taxon>
        <taxon>Agaricales</taxon>
        <taxon>Pluteineae</taxon>
        <taxon>Pluteaceae</taxon>
        <taxon>Pluteus</taxon>
    </lineage>
</organism>
<dbReference type="Proteomes" id="UP000308600">
    <property type="component" value="Unassembled WGS sequence"/>
</dbReference>
<evidence type="ECO:0000313" key="2">
    <source>
        <dbReference type="Proteomes" id="UP000308600"/>
    </source>
</evidence>
<reference evidence="1 2" key="1">
    <citation type="journal article" date="2019" name="Nat. Ecol. Evol.">
        <title>Megaphylogeny resolves global patterns of mushroom evolution.</title>
        <authorList>
            <person name="Varga T."/>
            <person name="Krizsan K."/>
            <person name="Foldi C."/>
            <person name="Dima B."/>
            <person name="Sanchez-Garcia M."/>
            <person name="Sanchez-Ramirez S."/>
            <person name="Szollosi G.J."/>
            <person name="Szarkandi J.G."/>
            <person name="Papp V."/>
            <person name="Albert L."/>
            <person name="Andreopoulos W."/>
            <person name="Angelini C."/>
            <person name="Antonin V."/>
            <person name="Barry K.W."/>
            <person name="Bougher N.L."/>
            <person name="Buchanan P."/>
            <person name="Buyck B."/>
            <person name="Bense V."/>
            <person name="Catcheside P."/>
            <person name="Chovatia M."/>
            <person name="Cooper J."/>
            <person name="Damon W."/>
            <person name="Desjardin D."/>
            <person name="Finy P."/>
            <person name="Geml J."/>
            <person name="Haridas S."/>
            <person name="Hughes K."/>
            <person name="Justo A."/>
            <person name="Karasinski D."/>
            <person name="Kautmanova I."/>
            <person name="Kiss B."/>
            <person name="Kocsube S."/>
            <person name="Kotiranta H."/>
            <person name="LaButti K.M."/>
            <person name="Lechner B.E."/>
            <person name="Liimatainen K."/>
            <person name="Lipzen A."/>
            <person name="Lukacs Z."/>
            <person name="Mihaltcheva S."/>
            <person name="Morgado L.N."/>
            <person name="Niskanen T."/>
            <person name="Noordeloos M.E."/>
            <person name="Ohm R.A."/>
            <person name="Ortiz-Santana B."/>
            <person name="Ovrebo C."/>
            <person name="Racz N."/>
            <person name="Riley R."/>
            <person name="Savchenko A."/>
            <person name="Shiryaev A."/>
            <person name="Soop K."/>
            <person name="Spirin V."/>
            <person name="Szebenyi C."/>
            <person name="Tomsovsky M."/>
            <person name="Tulloss R.E."/>
            <person name="Uehling J."/>
            <person name="Grigoriev I.V."/>
            <person name="Vagvolgyi C."/>
            <person name="Papp T."/>
            <person name="Martin F.M."/>
            <person name="Miettinen O."/>
            <person name="Hibbett D.S."/>
            <person name="Nagy L.G."/>
        </authorList>
    </citation>
    <scope>NUCLEOTIDE SEQUENCE [LARGE SCALE GENOMIC DNA]</scope>
    <source>
        <strain evidence="1 2">NL-1719</strain>
    </source>
</reference>
<sequence>MRGEFVVALTKVMQGWQGDKPASFSAPFRSDELKMAALEADVASYYTTRFFIHFNRAAIVPRRLSHSFPAPEAPLDDPNTIKFLNPDPKIFYDLTQLDLGLNTPA</sequence>
<name>A0ACD2ZZ29_9AGAR</name>
<keyword evidence="2" id="KW-1185">Reference proteome</keyword>
<dbReference type="EMBL" id="ML209433">
    <property type="protein sequence ID" value="TFK58339.1"/>
    <property type="molecule type" value="Genomic_DNA"/>
</dbReference>